<feature type="signal peptide" evidence="2">
    <location>
        <begin position="1"/>
        <end position="31"/>
    </location>
</feature>
<evidence type="ECO:0000256" key="2">
    <source>
        <dbReference type="SAM" id="SignalP"/>
    </source>
</evidence>
<dbReference type="InterPro" id="IPR011045">
    <property type="entry name" value="N2O_reductase_N"/>
</dbReference>
<proteinExistence type="predicted"/>
<name>A0ABW1HE47_9ACTN</name>
<dbReference type="Proteomes" id="UP001596226">
    <property type="component" value="Unassembled WGS sequence"/>
</dbReference>
<evidence type="ECO:0000313" key="4">
    <source>
        <dbReference type="EMBL" id="MFC5927073.1"/>
    </source>
</evidence>
<dbReference type="PANTHER" id="PTHR37957">
    <property type="entry name" value="BLR7070 PROTEIN"/>
    <property type="match status" value="1"/>
</dbReference>
<evidence type="ECO:0000313" key="5">
    <source>
        <dbReference type="Proteomes" id="UP001596226"/>
    </source>
</evidence>
<dbReference type="PANTHER" id="PTHR37957:SF1">
    <property type="entry name" value="PHYTASE-LIKE DOMAIN-CONTAINING PROTEIN"/>
    <property type="match status" value="1"/>
</dbReference>
<accession>A0ABW1HE47</accession>
<dbReference type="RefSeq" id="WP_377515403.1">
    <property type="nucleotide sequence ID" value="NZ_JBHSQS010000025.1"/>
</dbReference>
<feature type="domain" description="Phytase-like" evidence="3">
    <location>
        <begin position="65"/>
        <end position="359"/>
    </location>
</feature>
<dbReference type="InterPro" id="IPR027372">
    <property type="entry name" value="Phytase-like_dom"/>
</dbReference>
<feature type="region of interest" description="Disordered" evidence="1">
    <location>
        <begin position="538"/>
        <end position="567"/>
    </location>
</feature>
<sequence>MRTNSIRIRAVASAAVAISLLAAAPTPGASAHPTPEHPGTGASCAPDASLLGFSDALDKTTFADTPVSGLSALAFARPGRALALVDNIGTTPARVYELGLKTDRRGVDVGVRDVHPLTRPDGTPYTGADFDGEGLVVERDGATILASSEREPTIRRFRLSDGREIASLPVPDRFHVAPAGEAAVNQTFEALTTTPDHRMLYAGMEGPLAADGRDAGGRGLQRILRYAGREGGAYTPTGQYAYRTDPNLGLVELVALGDEQFLAVERGFTTGVGNTVRVYRVSATGAPDVSAVPSLSTVTDSRAWLGKELLVDIADCPPSGATSKQPQPNPLLDNIEGAALGGQLPDGRRELYLISDDNGSATQTTRVYSLSVRLRSEVTLKDRALLSATAYQPGPISGTQLATNPVNGISAPFPGQPIPGFSAVIPAQPGDRSGKRLLAMPDNGFGAKDNSADFLLRAYEIEPNYHRQGVSIRGHISFRDPDHKVPFPIVNGETRDRLLTGADFDIESLARDARGNLWIGDEFGPYLINTDRTGKVLRAPIPLPDGGKSPQSPDLAPGETPNQPASGGFEAMAVSQDGWTLYPILEKAKTTDPDQRRRVVYEFDVRHGRYTGRTWSFRVDDPSLMVGDAAVLDGRRLLLIERDNEMGAKTQVKRLVVTDLDEAGADGYLPRRTVVDLMHIADPTGVSTPARPGEYGVGPLFSFPLQSVESVLPLGGDRVLVANDNNFPGNDGRIPGRADDTELIVIDVPGLR</sequence>
<comment type="caution">
    <text evidence="4">The sequence shown here is derived from an EMBL/GenBank/DDBJ whole genome shotgun (WGS) entry which is preliminary data.</text>
</comment>
<gene>
    <name evidence="4" type="ORF">ACFQGL_27420</name>
</gene>
<evidence type="ECO:0000259" key="3">
    <source>
        <dbReference type="Pfam" id="PF13449"/>
    </source>
</evidence>
<dbReference type="EMBL" id="JBHSQS010000025">
    <property type="protein sequence ID" value="MFC5927073.1"/>
    <property type="molecule type" value="Genomic_DNA"/>
</dbReference>
<feature type="domain" description="Phytase-like" evidence="3">
    <location>
        <begin position="417"/>
        <end position="727"/>
    </location>
</feature>
<evidence type="ECO:0000256" key="1">
    <source>
        <dbReference type="SAM" id="MobiDB-lite"/>
    </source>
</evidence>
<reference evidence="5" key="1">
    <citation type="journal article" date="2019" name="Int. J. Syst. Evol. Microbiol.">
        <title>The Global Catalogue of Microorganisms (GCM) 10K type strain sequencing project: providing services to taxonomists for standard genome sequencing and annotation.</title>
        <authorList>
            <consortium name="The Broad Institute Genomics Platform"/>
            <consortium name="The Broad Institute Genome Sequencing Center for Infectious Disease"/>
            <person name="Wu L."/>
            <person name="Ma J."/>
        </authorList>
    </citation>
    <scope>NUCLEOTIDE SEQUENCE [LARGE SCALE GENOMIC DNA]</scope>
    <source>
        <strain evidence="5">CGMCC 4.7144</strain>
    </source>
</reference>
<feature type="chain" id="PRO_5047382640" evidence="2">
    <location>
        <begin position="32"/>
        <end position="752"/>
    </location>
</feature>
<organism evidence="4 5">
    <name type="scientific">Micromonospora vulcania</name>
    <dbReference type="NCBI Taxonomy" id="1441873"/>
    <lineage>
        <taxon>Bacteria</taxon>
        <taxon>Bacillati</taxon>
        <taxon>Actinomycetota</taxon>
        <taxon>Actinomycetes</taxon>
        <taxon>Micromonosporales</taxon>
        <taxon>Micromonosporaceae</taxon>
        <taxon>Micromonospora</taxon>
    </lineage>
</organism>
<keyword evidence="5" id="KW-1185">Reference proteome</keyword>
<dbReference type="SUPFAM" id="SSF50974">
    <property type="entry name" value="Nitrous oxide reductase, N-terminal domain"/>
    <property type="match status" value="1"/>
</dbReference>
<keyword evidence="2" id="KW-0732">Signal</keyword>
<protein>
    <submittedName>
        <fullName evidence="4">Esterase-like activity of phytase family protein</fullName>
    </submittedName>
</protein>
<dbReference type="Pfam" id="PF13449">
    <property type="entry name" value="Phytase-like"/>
    <property type="match status" value="2"/>
</dbReference>